<dbReference type="EMBL" id="JBAPLV010000001">
    <property type="protein sequence ID" value="MEI4276907.1"/>
    <property type="molecule type" value="Genomic_DNA"/>
</dbReference>
<evidence type="ECO:0000313" key="7">
    <source>
        <dbReference type="EMBL" id="MEI4276907.1"/>
    </source>
</evidence>
<dbReference type="PANTHER" id="PTHR46577">
    <property type="entry name" value="HTH-TYPE TRANSCRIPTIONAL REGULATORY PROTEIN GABR"/>
    <property type="match status" value="1"/>
</dbReference>
<dbReference type="InterPro" id="IPR015424">
    <property type="entry name" value="PyrdxlP-dep_Trfase"/>
</dbReference>
<proteinExistence type="inferred from homology"/>
<comment type="similarity">
    <text evidence="1">In the C-terminal section; belongs to the class-I pyridoxal-phosphate-dependent aminotransferase family.</text>
</comment>
<protein>
    <submittedName>
        <fullName evidence="7">PLP-dependent aminotransferase family protein</fullName>
    </submittedName>
</protein>
<evidence type="ECO:0000256" key="1">
    <source>
        <dbReference type="ARBA" id="ARBA00005384"/>
    </source>
</evidence>
<feature type="domain" description="HTH gntR-type" evidence="6">
    <location>
        <begin position="26"/>
        <end position="94"/>
    </location>
</feature>
<evidence type="ECO:0000256" key="2">
    <source>
        <dbReference type="ARBA" id="ARBA00022898"/>
    </source>
</evidence>
<dbReference type="CDD" id="cd07377">
    <property type="entry name" value="WHTH_GntR"/>
    <property type="match status" value="1"/>
</dbReference>
<dbReference type="SUPFAM" id="SSF53383">
    <property type="entry name" value="PLP-dependent transferases"/>
    <property type="match status" value="1"/>
</dbReference>
<dbReference type="Pfam" id="PF00155">
    <property type="entry name" value="Aminotran_1_2"/>
    <property type="match status" value="1"/>
</dbReference>
<keyword evidence="7" id="KW-0808">Transferase</keyword>
<keyword evidence="5" id="KW-0804">Transcription</keyword>
<dbReference type="InterPro" id="IPR036388">
    <property type="entry name" value="WH-like_DNA-bd_sf"/>
</dbReference>
<dbReference type="PRINTS" id="PR00035">
    <property type="entry name" value="HTHGNTR"/>
</dbReference>
<gene>
    <name evidence="7" type="ORF">UXQ13_00365</name>
</gene>
<evidence type="ECO:0000256" key="4">
    <source>
        <dbReference type="ARBA" id="ARBA00023125"/>
    </source>
</evidence>
<dbReference type="InterPro" id="IPR036390">
    <property type="entry name" value="WH_DNA-bd_sf"/>
</dbReference>
<dbReference type="GO" id="GO:0008483">
    <property type="term" value="F:transaminase activity"/>
    <property type="evidence" value="ECO:0007669"/>
    <property type="project" value="UniProtKB-KW"/>
</dbReference>
<keyword evidence="3" id="KW-0805">Transcription regulation</keyword>
<keyword evidence="8" id="KW-1185">Reference proteome</keyword>
<keyword evidence="4" id="KW-0238">DNA-binding</keyword>
<dbReference type="InterPro" id="IPR015421">
    <property type="entry name" value="PyrdxlP-dep_Trfase_major"/>
</dbReference>
<dbReference type="Proteomes" id="UP001373496">
    <property type="component" value="Unassembled WGS sequence"/>
</dbReference>
<dbReference type="InterPro" id="IPR051446">
    <property type="entry name" value="HTH_trans_reg/aminotransferase"/>
</dbReference>
<dbReference type="SUPFAM" id="SSF46785">
    <property type="entry name" value="Winged helix' DNA-binding domain"/>
    <property type="match status" value="1"/>
</dbReference>
<evidence type="ECO:0000256" key="5">
    <source>
        <dbReference type="ARBA" id="ARBA00023163"/>
    </source>
</evidence>
<accession>A0ABU8DZS6</accession>
<dbReference type="InterPro" id="IPR000524">
    <property type="entry name" value="Tscrpt_reg_HTH_GntR"/>
</dbReference>
<keyword evidence="2" id="KW-0663">Pyridoxal phosphate</keyword>
<keyword evidence="7" id="KW-0032">Aminotransferase</keyword>
<dbReference type="RefSeq" id="WP_225234351.1">
    <property type="nucleotide sequence ID" value="NZ_JBAPLV010000001.1"/>
</dbReference>
<dbReference type="InterPro" id="IPR004839">
    <property type="entry name" value="Aminotransferase_I/II_large"/>
</dbReference>
<sequence>MPVSLEQSTPVHELARLLTGPARHDGPRYAALAARVQELLGTGALPVGTRLPAERELAEALGVSRVTVASAYRTLREEGYARTRHGSGTVTELPRTPAAAWPLPLDGEDAVNLAHAAPPASPHLLPAYTRALELLPGVLATSGYHPDGLPALRQAVADRFTARGLPTDPEQVLVTAGVMDAVGLVTSALLNPGDRVLIEHPTYPSAVRMLTSLGALPVPVPVDADDPDALVAAADVAARQSAPRMAYLMPDHSNPTGASLSAAGRRRLAATLWQQGTIALVDEVAADLELDHPDRTPPPPYAAGVPDSATVTVGGLSKSVWGGLRVGWVRTDAALTARLADVYAQRQLSVGVLDQLAASFLVADLDRVLVDRRAELRANRDLLRELLAEHLPDWTVSASTGGLSLWCRLPEGLSSAALTRAALAEGVRVAEGRAFGTGAAFDDHLRLPIVRPGAELREAVPVLARVARAVHGRADRGPSSSVRAV</sequence>
<evidence type="ECO:0000259" key="6">
    <source>
        <dbReference type="PROSITE" id="PS50949"/>
    </source>
</evidence>
<name>A0ABU8DZS6_9ACTN</name>
<dbReference type="Pfam" id="PF00392">
    <property type="entry name" value="GntR"/>
    <property type="match status" value="1"/>
</dbReference>
<dbReference type="SMART" id="SM00345">
    <property type="entry name" value="HTH_GNTR"/>
    <property type="match status" value="1"/>
</dbReference>
<evidence type="ECO:0000313" key="8">
    <source>
        <dbReference type="Proteomes" id="UP001373496"/>
    </source>
</evidence>
<dbReference type="PROSITE" id="PS50949">
    <property type="entry name" value="HTH_GNTR"/>
    <property type="match status" value="1"/>
</dbReference>
<reference evidence="7 8" key="1">
    <citation type="submission" date="2024-03" db="EMBL/GenBank/DDBJ databases">
        <title>Draft genome sequence of Klenkia terrae.</title>
        <authorList>
            <person name="Duangmal K."/>
            <person name="Chantavorakit T."/>
        </authorList>
    </citation>
    <scope>NUCLEOTIDE SEQUENCE [LARGE SCALE GENOMIC DNA]</scope>
    <source>
        <strain evidence="7 8">JCM 17786</strain>
    </source>
</reference>
<organism evidence="7 8">
    <name type="scientific">Klenkia terrae</name>
    <dbReference type="NCBI Taxonomy" id="1052259"/>
    <lineage>
        <taxon>Bacteria</taxon>
        <taxon>Bacillati</taxon>
        <taxon>Actinomycetota</taxon>
        <taxon>Actinomycetes</taxon>
        <taxon>Geodermatophilales</taxon>
        <taxon>Geodermatophilaceae</taxon>
        <taxon>Klenkia</taxon>
    </lineage>
</organism>
<evidence type="ECO:0000256" key="3">
    <source>
        <dbReference type="ARBA" id="ARBA00023015"/>
    </source>
</evidence>
<comment type="caution">
    <text evidence="7">The sequence shown here is derived from an EMBL/GenBank/DDBJ whole genome shotgun (WGS) entry which is preliminary data.</text>
</comment>
<dbReference type="CDD" id="cd00609">
    <property type="entry name" value="AAT_like"/>
    <property type="match status" value="1"/>
</dbReference>
<dbReference type="Gene3D" id="1.10.10.10">
    <property type="entry name" value="Winged helix-like DNA-binding domain superfamily/Winged helix DNA-binding domain"/>
    <property type="match status" value="1"/>
</dbReference>
<dbReference type="Gene3D" id="3.40.640.10">
    <property type="entry name" value="Type I PLP-dependent aspartate aminotransferase-like (Major domain)"/>
    <property type="match status" value="1"/>
</dbReference>
<dbReference type="PANTHER" id="PTHR46577:SF1">
    <property type="entry name" value="HTH-TYPE TRANSCRIPTIONAL REGULATORY PROTEIN GABR"/>
    <property type="match status" value="1"/>
</dbReference>